<evidence type="ECO:0000256" key="8">
    <source>
        <dbReference type="ARBA" id="ARBA00037998"/>
    </source>
</evidence>
<reference evidence="10 11" key="1">
    <citation type="submission" date="2015-05" db="EMBL/GenBank/DDBJ databases">
        <title>Complete genome sequence of a sulfur-oxidizing gammaproteobacterium strain HA5.</title>
        <authorList>
            <person name="Miura A."/>
            <person name="Kojima H."/>
            <person name="Fukui M."/>
        </authorList>
    </citation>
    <scope>NUCLEOTIDE SEQUENCE [LARGE SCALE GENOMIC DNA]</scope>
    <source>
        <strain evidence="10 11">HA5</strain>
    </source>
</reference>
<dbReference type="InParanoid" id="A0A1B4XDA4"/>
<dbReference type="GO" id="GO:0022857">
    <property type="term" value="F:transmembrane transporter activity"/>
    <property type="evidence" value="ECO:0007669"/>
    <property type="project" value="InterPro"/>
</dbReference>
<dbReference type="CDD" id="cd06582">
    <property type="entry name" value="TM_PBP1_LivH_like"/>
    <property type="match status" value="1"/>
</dbReference>
<feature type="transmembrane region" description="Helical" evidence="9">
    <location>
        <begin position="67"/>
        <end position="85"/>
    </location>
</feature>
<comment type="subcellular location">
    <subcellularLocation>
        <location evidence="1">Cell inner membrane</location>
        <topology evidence="1">Multi-pass membrane protein</topology>
    </subcellularLocation>
</comment>
<dbReference type="InterPro" id="IPR052157">
    <property type="entry name" value="BCAA_transport_permease"/>
</dbReference>
<keyword evidence="3" id="KW-1003">Cell membrane</keyword>
<evidence type="ECO:0000256" key="4">
    <source>
        <dbReference type="ARBA" id="ARBA00022692"/>
    </source>
</evidence>
<feature type="transmembrane region" description="Helical" evidence="9">
    <location>
        <begin position="97"/>
        <end position="119"/>
    </location>
</feature>
<feature type="transmembrane region" description="Helical" evidence="9">
    <location>
        <begin position="145"/>
        <end position="162"/>
    </location>
</feature>
<dbReference type="Proteomes" id="UP000243180">
    <property type="component" value="Chromosome"/>
</dbReference>
<organism evidence="10 11">
    <name type="scientific">Sulfuricaulis limicola</name>
    <dbReference type="NCBI Taxonomy" id="1620215"/>
    <lineage>
        <taxon>Bacteria</taxon>
        <taxon>Pseudomonadati</taxon>
        <taxon>Pseudomonadota</taxon>
        <taxon>Gammaproteobacteria</taxon>
        <taxon>Acidiferrobacterales</taxon>
        <taxon>Acidiferrobacteraceae</taxon>
        <taxon>Sulfuricaulis</taxon>
    </lineage>
</organism>
<evidence type="ECO:0000256" key="3">
    <source>
        <dbReference type="ARBA" id="ARBA00022475"/>
    </source>
</evidence>
<dbReference type="GO" id="GO:0006865">
    <property type="term" value="P:amino acid transport"/>
    <property type="evidence" value="ECO:0007669"/>
    <property type="project" value="UniProtKB-KW"/>
</dbReference>
<dbReference type="GO" id="GO:0005886">
    <property type="term" value="C:plasma membrane"/>
    <property type="evidence" value="ECO:0007669"/>
    <property type="project" value="UniProtKB-SubCell"/>
</dbReference>
<dbReference type="AlphaFoldDB" id="A0A1B4XDA4"/>
<protein>
    <submittedName>
        <fullName evidence="10">ABC transporter permease</fullName>
    </submittedName>
</protein>
<dbReference type="RefSeq" id="WP_172425887.1">
    <property type="nucleotide sequence ID" value="NZ_AP014879.1"/>
</dbReference>
<keyword evidence="4 9" id="KW-0812">Transmembrane</keyword>
<keyword evidence="6 9" id="KW-1133">Transmembrane helix</keyword>
<keyword evidence="5" id="KW-0029">Amino-acid transport</keyword>
<evidence type="ECO:0000256" key="9">
    <source>
        <dbReference type="SAM" id="Phobius"/>
    </source>
</evidence>
<feature type="transmembrane region" description="Helical" evidence="9">
    <location>
        <begin position="41"/>
        <end position="61"/>
    </location>
</feature>
<dbReference type="InterPro" id="IPR001851">
    <property type="entry name" value="ABC_transp_permease"/>
</dbReference>
<evidence type="ECO:0000313" key="10">
    <source>
        <dbReference type="EMBL" id="BAV32781.1"/>
    </source>
</evidence>
<feature type="transmembrane region" description="Helical" evidence="9">
    <location>
        <begin position="196"/>
        <end position="217"/>
    </location>
</feature>
<feature type="transmembrane region" description="Helical" evidence="9">
    <location>
        <begin position="12"/>
        <end position="34"/>
    </location>
</feature>
<sequence length="291" mass="31268">MELLEADILLQLLVGGLLAGALYALLACGLNLIFGVMRVINLAHAELMLMGAFGAYVLFNIFGLHPLLSLLIIVPVIFVMGYYFQRVLIERVVERPMLTSLLATYAVSIILINIGLLIFSADFKSVPVLQGSFLVGDLVVSKPRFTAGLISLVLTVAVYQFLERTRLGKAIRAVSEHAQVAQICGIDVRQIRMLTFGMAAAMAAAAGVMLSVIYSFWPGSGIDFIQKCFAIIIIGGMGNFVGAFYGGILLGVVEAFVGGFFSTQWAEAVAYLLLVTVLLIRPTGLKGVARA</sequence>
<keyword evidence="7 9" id="KW-0472">Membrane</keyword>
<evidence type="ECO:0000256" key="1">
    <source>
        <dbReference type="ARBA" id="ARBA00004429"/>
    </source>
</evidence>
<feature type="transmembrane region" description="Helical" evidence="9">
    <location>
        <begin position="265"/>
        <end position="284"/>
    </location>
</feature>
<feature type="transmembrane region" description="Helical" evidence="9">
    <location>
        <begin position="229"/>
        <end position="253"/>
    </location>
</feature>
<evidence type="ECO:0000313" key="11">
    <source>
        <dbReference type="Proteomes" id="UP000243180"/>
    </source>
</evidence>
<gene>
    <name evidence="10" type="ORF">SCL_0459</name>
</gene>
<dbReference type="KEGG" id="slim:SCL_0459"/>
<evidence type="ECO:0000256" key="2">
    <source>
        <dbReference type="ARBA" id="ARBA00022448"/>
    </source>
</evidence>
<accession>A0A1B4XDA4</accession>
<dbReference type="Pfam" id="PF02653">
    <property type="entry name" value="BPD_transp_2"/>
    <property type="match status" value="1"/>
</dbReference>
<dbReference type="PANTHER" id="PTHR11795:SF445">
    <property type="entry name" value="AMINO ACID ABC TRANSPORTER PERMEASE PROTEIN"/>
    <property type="match status" value="1"/>
</dbReference>
<keyword evidence="11" id="KW-1185">Reference proteome</keyword>
<dbReference type="EMBL" id="AP014879">
    <property type="protein sequence ID" value="BAV32781.1"/>
    <property type="molecule type" value="Genomic_DNA"/>
</dbReference>
<proteinExistence type="inferred from homology"/>
<evidence type="ECO:0000256" key="5">
    <source>
        <dbReference type="ARBA" id="ARBA00022970"/>
    </source>
</evidence>
<comment type="similarity">
    <text evidence="8">Belongs to the binding-protein-dependent transport system permease family. LivHM subfamily.</text>
</comment>
<evidence type="ECO:0000256" key="7">
    <source>
        <dbReference type="ARBA" id="ARBA00023136"/>
    </source>
</evidence>
<keyword evidence="2" id="KW-0813">Transport</keyword>
<name>A0A1B4XDA4_9GAMM</name>
<evidence type="ECO:0000256" key="6">
    <source>
        <dbReference type="ARBA" id="ARBA00022989"/>
    </source>
</evidence>
<dbReference type="PANTHER" id="PTHR11795">
    <property type="entry name" value="BRANCHED-CHAIN AMINO ACID TRANSPORT SYSTEM PERMEASE PROTEIN LIVH"/>
    <property type="match status" value="1"/>
</dbReference>